<evidence type="ECO:0000256" key="1">
    <source>
        <dbReference type="SAM" id="MobiDB-lite"/>
    </source>
</evidence>
<feature type="compositionally biased region" description="Low complexity" evidence="1">
    <location>
        <begin position="159"/>
        <end position="187"/>
    </location>
</feature>
<gene>
    <name evidence="2" type="ORF">ASPWEDRAFT_173344</name>
</gene>
<feature type="compositionally biased region" description="Basic residues" evidence="1">
    <location>
        <begin position="99"/>
        <end position="111"/>
    </location>
</feature>
<dbReference type="OrthoDB" id="4186058at2759"/>
<sequence length="201" mass="21491">MENLNSTEQSQSAHNAATGNVDGPQAHREQTASQDSGYEGDVEVVKPYAIEEPDDHSTSKPETSTTSYHPRNSGQWQSDLVESMGDLQCESDNTDRQLRQRGQKRGKKRKPPTVDIGASAYAQSQKPENASKLGDIQYKEPSLSPKRPRRRGERPNEDGTSSHLSSGTGSSVSSSSGSQSPESNSTGAVGGTPAADAMDID</sequence>
<accession>A0A1L9RG61</accession>
<dbReference type="RefSeq" id="XP_040687587.1">
    <property type="nucleotide sequence ID" value="XM_040831051.1"/>
</dbReference>
<feature type="region of interest" description="Disordered" evidence="1">
    <location>
        <begin position="1"/>
        <end position="201"/>
    </location>
</feature>
<dbReference type="Proteomes" id="UP000184383">
    <property type="component" value="Unassembled WGS sequence"/>
</dbReference>
<dbReference type="GeneID" id="63746899"/>
<name>A0A1L9RG61_ASPWE</name>
<evidence type="ECO:0000313" key="3">
    <source>
        <dbReference type="Proteomes" id="UP000184383"/>
    </source>
</evidence>
<protein>
    <submittedName>
        <fullName evidence="2">Uncharacterized protein</fullName>
    </submittedName>
</protein>
<dbReference type="VEuPathDB" id="FungiDB:ASPWEDRAFT_173344"/>
<reference evidence="3" key="1">
    <citation type="journal article" date="2017" name="Genome Biol.">
        <title>Comparative genomics reveals high biological diversity and specific adaptations in the industrially and medically important fungal genus Aspergillus.</title>
        <authorList>
            <person name="de Vries R.P."/>
            <person name="Riley R."/>
            <person name="Wiebenga A."/>
            <person name="Aguilar-Osorio G."/>
            <person name="Amillis S."/>
            <person name="Uchima C.A."/>
            <person name="Anderluh G."/>
            <person name="Asadollahi M."/>
            <person name="Askin M."/>
            <person name="Barry K."/>
            <person name="Battaglia E."/>
            <person name="Bayram O."/>
            <person name="Benocci T."/>
            <person name="Braus-Stromeyer S.A."/>
            <person name="Caldana C."/>
            <person name="Canovas D."/>
            <person name="Cerqueira G.C."/>
            <person name="Chen F."/>
            <person name="Chen W."/>
            <person name="Choi C."/>
            <person name="Clum A."/>
            <person name="Dos Santos R.A."/>
            <person name="Damasio A.R."/>
            <person name="Diallinas G."/>
            <person name="Emri T."/>
            <person name="Fekete E."/>
            <person name="Flipphi M."/>
            <person name="Freyberg S."/>
            <person name="Gallo A."/>
            <person name="Gournas C."/>
            <person name="Habgood R."/>
            <person name="Hainaut M."/>
            <person name="Harispe M.L."/>
            <person name="Henrissat B."/>
            <person name="Hilden K.S."/>
            <person name="Hope R."/>
            <person name="Hossain A."/>
            <person name="Karabika E."/>
            <person name="Karaffa L."/>
            <person name="Karanyi Z."/>
            <person name="Krasevec N."/>
            <person name="Kuo A."/>
            <person name="Kusch H."/>
            <person name="LaButti K."/>
            <person name="Lagendijk E.L."/>
            <person name="Lapidus A."/>
            <person name="Levasseur A."/>
            <person name="Lindquist E."/>
            <person name="Lipzen A."/>
            <person name="Logrieco A.F."/>
            <person name="MacCabe A."/>
            <person name="Maekelae M.R."/>
            <person name="Malavazi I."/>
            <person name="Melin P."/>
            <person name="Meyer V."/>
            <person name="Mielnichuk N."/>
            <person name="Miskei M."/>
            <person name="Molnar A.P."/>
            <person name="Mule G."/>
            <person name="Ngan C.Y."/>
            <person name="Orejas M."/>
            <person name="Orosz E."/>
            <person name="Ouedraogo J.P."/>
            <person name="Overkamp K.M."/>
            <person name="Park H.-S."/>
            <person name="Perrone G."/>
            <person name="Piumi F."/>
            <person name="Punt P.J."/>
            <person name="Ram A.F."/>
            <person name="Ramon A."/>
            <person name="Rauscher S."/>
            <person name="Record E."/>
            <person name="Riano-Pachon D.M."/>
            <person name="Robert V."/>
            <person name="Roehrig J."/>
            <person name="Ruller R."/>
            <person name="Salamov A."/>
            <person name="Salih N.S."/>
            <person name="Samson R.A."/>
            <person name="Sandor E."/>
            <person name="Sanguinetti M."/>
            <person name="Schuetze T."/>
            <person name="Sepcic K."/>
            <person name="Shelest E."/>
            <person name="Sherlock G."/>
            <person name="Sophianopoulou V."/>
            <person name="Squina F.M."/>
            <person name="Sun H."/>
            <person name="Susca A."/>
            <person name="Todd R.B."/>
            <person name="Tsang A."/>
            <person name="Unkles S.E."/>
            <person name="van de Wiele N."/>
            <person name="van Rossen-Uffink D."/>
            <person name="Oliveira J.V."/>
            <person name="Vesth T.C."/>
            <person name="Visser J."/>
            <person name="Yu J.-H."/>
            <person name="Zhou M."/>
            <person name="Andersen M.R."/>
            <person name="Archer D.B."/>
            <person name="Baker S.E."/>
            <person name="Benoit I."/>
            <person name="Brakhage A.A."/>
            <person name="Braus G.H."/>
            <person name="Fischer R."/>
            <person name="Frisvad J.C."/>
            <person name="Goldman G.H."/>
            <person name="Houbraken J."/>
            <person name="Oakley B."/>
            <person name="Pocsi I."/>
            <person name="Scazzocchio C."/>
            <person name="Seiboth B."/>
            <person name="vanKuyk P.A."/>
            <person name="Wortman J."/>
            <person name="Dyer P.S."/>
            <person name="Grigoriev I.V."/>
        </authorList>
    </citation>
    <scope>NUCLEOTIDE SEQUENCE [LARGE SCALE GENOMIC DNA]</scope>
    <source>
        <strain evidence="3">DTO 134E9</strain>
    </source>
</reference>
<proteinExistence type="predicted"/>
<feature type="compositionally biased region" description="Polar residues" evidence="1">
    <location>
        <begin position="1"/>
        <end position="18"/>
    </location>
</feature>
<keyword evidence="3" id="KW-1185">Reference proteome</keyword>
<dbReference type="AlphaFoldDB" id="A0A1L9RG61"/>
<dbReference type="EMBL" id="KV878213">
    <property type="protein sequence ID" value="OJJ33911.1"/>
    <property type="molecule type" value="Genomic_DNA"/>
</dbReference>
<organism evidence="2 3">
    <name type="scientific">Aspergillus wentii DTO 134E9</name>
    <dbReference type="NCBI Taxonomy" id="1073089"/>
    <lineage>
        <taxon>Eukaryota</taxon>
        <taxon>Fungi</taxon>
        <taxon>Dikarya</taxon>
        <taxon>Ascomycota</taxon>
        <taxon>Pezizomycotina</taxon>
        <taxon>Eurotiomycetes</taxon>
        <taxon>Eurotiomycetidae</taxon>
        <taxon>Eurotiales</taxon>
        <taxon>Aspergillaceae</taxon>
        <taxon>Aspergillus</taxon>
        <taxon>Aspergillus subgen. Cremei</taxon>
    </lineage>
</organism>
<evidence type="ECO:0000313" key="2">
    <source>
        <dbReference type="EMBL" id="OJJ33911.1"/>
    </source>
</evidence>
<feature type="compositionally biased region" description="Polar residues" evidence="1">
    <location>
        <begin position="60"/>
        <end position="80"/>
    </location>
</feature>